<evidence type="ECO:0000313" key="21">
    <source>
        <dbReference type="Proteomes" id="UP000076727"/>
    </source>
</evidence>
<evidence type="ECO:0000256" key="8">
    <source>
        <dbReference type="ARBA" id="ARBA00022801"/>
    </source>
</evidence>
<evidence type="ECO:0000256" key="4">
    <source>
        <dbReference type="ARBA" id="ARBA00022490"/>
    </source>
</evidence>
<dbReference type="InterPro" id="IPR003959">
    <property type="entry name" value="ATPase_AAA_core"/>
</dbReference>
<dbReference type="AlphaFoldDB" id="A0A165NEZ0"/>
<evidence type="ECO:0000256" key="9">
    <source>
        <dbReference type="ARBA" id="ARBA00022840"/>
    </source>
</evidence>
<dbReference type="InterPro" id="IPR003593">
    <property type="entry name" value="AAA+_ATPase"/>
</dbReference>
<keyword evidence="9" id="KW-0067">ATP-binding</keyword>
<evidence type="ECO:0000256" key="2">
    <source>
        <dbReference type="ARBA" id="ARBA00006914"/>
    </source>
</evidence>
<dbReference type="EMBL" id="KV429082">
    <property type="protein sequence ID" value="KZT66890.1"/>
    <property type="molecule type" value="Genomic_DNA"/>
</dbReference>
<dbReference type="SUPFAM" id="SSF52540">
    <property type="entry name" value="P-loop containing nucleoside triphosphate hydrolases"/>
    <property type="match status" value="2"/>
</dbReference>
<dbReference type="CDD" id="cd19526">
    <property type="entry name" value="RecA-like_PEX1_r2"/>
    <property type="match status" value="1"/>
</dbReference>
<evidence type="ECO:0000256" key="1">
    <source>
        <dbReference type="ARBA" id="ARBA00004514"/>
    </source>
</evidence>
<dbReference type="Pfam" id="PF09262">
    <property type="entry name" value="PEX-1N"/>
    <property type="match status" value="1"/>
</dbReference>
<keyword evidence="7" id="KW-0547">Nucleotide-binding</keyword>
<evidence type="ECO:0000259" key="19">
    <source>
        <dbReference type="SMART" id="SM00382"/>
    </source>
</evidence>
<dbReference type="OrthoDB" id="2187at2759"/>
<dbReference type="GO" id="GO:0016558">
    <property type="term" value="P:protein import into peroxisome matrix"/>
    <property type="evidence" value="ECO:0007669"/>
    <property type="project" value="TreeGrafter"/>
</dbReference>
<feature type="region of interest" description="Disordered" evidence="18">
    <location>
        <begin position="289"/>
        <end position="335"/>
    </location>
</feature>
<dbReference type="Gene3D" id="3.40.50.300">
    <property type="entry name" value="P-loop containing nucleotide triphosphate hydrolases"/>
    <property type="match status" value="2"/>
</dbReference>
<comment type="catalytic activity">
    <reaction evidence="16">
        <text>ATP + H2O = ADP + phosphate + H(+)</text>
        <dbReference type="Rhea" id="RHEA:13065"/>
        <dbReference type="ChEBI" id="CHEBI:15377"/>
        <dbReference type="ChEBI" id="CHEBI:15378"/>
        <dbReference type="ChEBI" id="CHEBI:30616"/>
        <dbReference type="ChEBI" id="CHEBI:43474"/>
        <dbReference type="ChEBI" id="CHEBI:456216"/>
    </reaction>
    <physiologicalReaction direction="left-to-right" evidence="16">
        <dbReference type="Rhea" id="RHEA:13066"/>
    </physiologicalReaction>
</comment>
<dbReference type="InterPro" id="IPR041569">
    <property type="entry name" value="AAA_lid_3"/>
</dbReference>
<evidence type="ECO:0000256" key="17">
    <source>
        <dbReference type="ARBA" id="ARBA00064205"/>
    </source>
</evidence>
<keyword evidence="5" id="KW-0962">Peroxisome biogenesis</keyword>
<dbReference type="GO" id="GO:0005524">
    <property type="term" value="F:ATP binding"/>
    <property type="evidence" value="ECO:0007669"/>
    <property type="project" value="UniProtKB-KW"/>
</dbReference>
<dbReference type="GO" id="GO:0005829">
    <property type="term" value="C:cytosol"/>
    <property type="evidence" value="ECO:0007669"/>
    <property type="project" value="UniProtKB-SubCell"/>
</dbReference>
<dbReference type="InterPro" id="IPR015342">
    <property type="entry name" value="PEX1-N_C-lobe"/>
</dbReference>
<accession>A0A165NEZ0</accession>
<feature type="region of interest" description="Disordered" evidence="18">
    <location>
        <begin position="1036"/>
        <end position="1056"/>
    </location>
</feature>
<dbReference type="InterPro" id="IPR003960">
    <property type="entry name" value="ATPase_AAA_CS"/>
</dbReference>
<dbReference type="InterPro" id="IPR029067">
    <property type="entry name" value="CDC48_domain_2-like_sf"/>
</dbReference>
<keyword evidence="4" id="KW-0963">Cytoplasm</keyword>
<reference evidence="20 21" key="1">
    <citation type="journal article" date="2016" name="Mol. Biol. Evol.">
        <title>Comparative Genomics of Early-Diverging Mushroom-Forming Fungi Provides Insights into the Origins of Lignocellulose Decay Capabilities.</title>
        <authorList>
            <person name="Nagy L.G."/>
            <person name="Riley R."/>
            <person name="Tritt A."/>
            <person name="Adam C."/>
            <person name="Daum C."/>
            <person name="Floudas D."/>
            <person name="Sun H."/>
            <person name="Yadav J.S."/>
            <person name="Pangilinan J."/>
            <person name="Larsson K.H."/>
            <person name="Matsuura K."/>
            <person name="Barry K."/>
            <person name="Labutti K."/>
            <person name="Kuo R."/>
            <person name="Ohm R.A."/>
            <person name="Bhattacharya S.S."/>
            <person name="Shirouzu T."/>
            <person name="Yoshinaga Y."/>
            <person name="Martin F.M."/>
            <person name="Grigoriev I.V."/>
            <person name="Hibbett D.S."/>
        </authorList>
    </citation>
    <scope>NUCLEOTIDE SEQUENCE [LARGE SCALE GENOMIC DNA]</scope>
    <source>
        <strain evidence="20 21">L-15889</strain>
    </source>
</reference>
<dbReference type="GO" id="GO:0016887">
    <property type="term" value="F:ATP hydrolysis activity"/>
    <property type="evidence" value="ECO:0007669"/>
    <property type="project" value="InterPro"/>
</dbReference>
<evidence type="ECO:0000256" key="11">
    <source>
        <dbReference type="ARBA" id="ARBA00023136"/>
    </source>
</evidence>
<dbReference type="PANTHER" id="PTHR23077">
    <property type="entry name" value="AAA-FAMILY ATPASE"/>
    <property type="match status" value="1"/>
</dbReference>
<evidence type="ECO:0000256" key="15">
    <source>
        <dbReference type="ARBA" id="ARBA00046271"/>
    </source>
</evidence>
<dbReference type="PROSITE" id="PS00674">
    <property type="entry name" value="AAA"/>
    <property type="match status" value="1"/>
</dbReference>
<evidence type="ECO:0000256" key="14">
    <source>
        <dbReference type="ARBA" id="ARBA00034532"/>
    </source>
</evidence>
<keyword evidence="8" id="KW-0378">Hydrolase</keyword>
<comment type="similarity">
    <text evidence="2">Belongs to the AAA ATPase family.</text>
</comment>
<evidence type="ECO:0000256" key="6">
    <source>
        <dbReference type="ARBA" id="ARBA00022737"/>
    </source>
</evidence>
<feature type="region of interest" description="Disordered" evidence="18">
    <location>
        <begin position="201"/>
        <end position="244"/>
    </location>
</feature>
<evidence type="ECO:0000256" key="16">
    <source>
        <dbReference type="ARBA" id="ARBA00048778"/>
    </source>
</evidence>
<sequence>MPRRARIHFVSLHSSLVNLPISLYGPLLERGVRPQGLAVHLAWAPGEIRDGVDSSKRKLEAYVGWTGMASASSLAHFNSAGSSEKGLETIEMDPQFAQGLGLASDDIVEIGLLHDLAFAKTVGTEPVTADDWEIIELHASHVESTLLSQVRVAAVGQEIDIWVLGRTRVRLRVVSLEPSTAGKALLLTTSTEVSIAPKLHARQSTSGSAIANGKTKQKRHRGLNGKVSGTSTPTASDTRAGPTSKDEAAKLLTRAMRVLPQRLLQSPPAPIIPVRETDAVLAYVSRATLTSQGETSGSPSDPQPWRARIRRLSPPSDPSQEQAHGAPTSPLVPRVLVPNGEAKGAAQTPEQVRDEVVLVWSPAVFVPEGHIVLRGQVDDVEDWDMVRITYVAPETVSMPELESTVEPGSPPSAKESKHGLAGVDDILDKASNFCRTNFLVHAFGNRVRGVPGLLVTGRSGAGKTSLLHAVAKSMQEDAKIFAYVLHVDMSKYTETPIGKMRALLRYWIAKAAWHRPCVLVVDNIDKLMSAELEHADSFRGRHITELFLSTFGSSSRTAAPNANGIVLLAAAESQAALHPSLNSSHLFQEVVSLKPPGKDARRDIIGQLVRERIDTSNITEDPSKPVNFTALATQTEGYSVTDLKDLVARAVHQAAIRTSETGESEETPTTLIPDDFATAQVDFVPHSLRDVKLQRSEVEWADIGGLNETKRILRETLEWPTKYGPIFAQSPLRLRSGLLLYGYPGCGKTLLASAVAKECGLNFISIKGPELLNKYIGASEKSVRDLFERASAAKPCVLFFDEFDSIAPKRGHDSTGVTDRVVNQMLTQMDGAEGLEGVYVLAATSRPDLIDSALLRPGRLDKSLLCDMPNAEERREILEALGRKIKITPSVDLQDIARETAGFSGADLQALVYNAQLEVIHEAIPGPPSTTAIAVNGEPEGHQTEITYTMLGDPSLETRNVLSRAEEAAFQRRLQRILREPSAKDDIRTVIPGGTKERHEITDAHLRRVLRTTRPSVPNEERERLSRIYRAFVSDRNGELPVPPEGTEVGSRASLM</sequence>
<feature type="compositionally biased region" description="Polar residues" evidence="18">
    <location>
        <begin position="227"/>
        <end position="237"/>
    </location>
</feature>
<keyword evidence="6" id="KW-0677">Repeat</keyword>
<evidence type="ECO:0000256" key="18">
    <source>
        <dbReference type="SAM" id="MobiDB-lite"/>
    </source>
</evidence>
<dbReference type="GO" id="GO:0005778">
    <property type="term" value="C:peroxisomal membrane"/>
    <property type="evidence" value="ECO:0007669"/>
    <property type="project" value="UniProtKB-SubCell"/>
</dbReference>
<dbReference type="STRING" id="1314783.A0A165NEZ0"/>
<proteinExistence type="inferred from homology"/>
<dbReference type="Proteomes" id="UP000076727">
    <property type="component" value="Unassembled WGS sequence"/>
</dbReference>
<dbReference type="SUPFAM" id="SSF50692">
    <property type="entry name" value="ADC-like"/>
    <property type="match status" value="1"/>
</dbReference>
<evidence type="ECO:0000313" key="20">
    <source>
        <dbReference type="EMBL" id="KZT66890.1"/>
    </source>
</evidence>
<dbReference type="Gene3D" id="3.10.330.10">
    <property type="match status" value="1"/>
</dbReference>
<dbReference type="Pfam" id="PF00004">
    <property type="entry name" value="AAA"/>
    <property type="match status" value="2"/>
</dbReference>
<feature type="domain" description="AAA+ ATPase" evidence="19">
    <location>
        <begin position="734"/>
        <end position="869"/>
    </location>
</feature>
<evidence type="ECO:0000256" key="13">
    <source>
        <dbReference type="ARBA" id="ARBA00032509"/>
    </source>
</evidence>
<evidence type="ECO:0000256" key="10">
    <source>
        <dbReference type="ARBA" id="ARBA00022927"/>
    </source>
</evidence>
<dbReference type="Gene3D" id="1.10.8.60">
    <property type="match status" value="2"/>
</dbReference>
<dbReference type="Pfam" id="PF17862">
    <property type="entry name" value="AAA_lid_3"/>
    <property type="match status" value="1"/>
</dbReference>
<dbReference type="SMART" id="SM00382">
    <property type="entry name" value="AAA"/>
    <property type="match status" value="2"/>
</dbReference>
<dbReference type="PANTHER" id="PTHR23077:SF12">
    <property type="entry name" value="PEROXISOMAL ATPASE PEX1"/>
    <property type="match status" value="1"/>
</dbReference>
<keyword evidence="12" id="KW-0576">Peroxisome</keyword>
<keyword evidence="11" id="KW-0472">Membrane</keyword>
<dbReference type="FunFam" id="3.40.50.300:FF:000149">
    <property type="entry name" value="Nuclear valosin-containing protein-like"/>
    <property type="match status" value="1"/>
</dbReference>
<comment type="subunit">
    <text evidence="17">Interacts with PEX6; forming the PEX1-PEX6 AAA ATPase complex, which is composed of a heterohexamer formed by a trimer of PEX1-PEX6 dimers.</text>
</comment>
<evidence type="ECO:0000256" key="12">
    <source>
        <dbReference type="ARBA" id="ARBA00023140"/>
    </source>
</evidence>
<keyword evidence="21" id="KW-1185">Reference proteome</keyword>
<evidence type="ECO:0000256" key="3">
    <source>
        <dbReference type="ARBA" id="ARBA00022448"/>
    </source>
</evidence>
<gene>
    <name evidence="20" type="ORF">DAEQUDRAFT_694859</name>
</gene>
<evidence type="ECO:0000256" key="5">
    <source>
        <dbReference type="ARBA" id="ARBA00022593"/>
    </source>
</evidence>
<dbReference type="InterPro" id="IPR050168">
    <property type="entry name" value="AAA_ATPase_domain"/>
</dbReference>
<organism evidence="20 21">
    <name type="scientific">Daedalea quercina L-15889</name>
    <dbReference type="NCBI Taxonomy" id="1314783"/>
    <lineage>
        <taxon>Eukaryota</taxon>
        <taxon>Fungi</taxon>
        <taxon>Dikarya</taxon>
        <taxon>Basidiomycota</taxon>
        <taxon>Agaricomycotina</taxon>
        <taxon>Agaricomycetes</taxon>
        <taxon>Polyporales</taxon>
        <taxon>Fomitopsis</taxon>
    </lineage>
</organism>
<dbReference type="SUPFAM" id="SSF54585">
    <property type="entry name" value="Cdc48 domain 2-like"/>
    <property type="match status" value="1"/>
</dbReference>
<keyword evidence="10" id="KW-0653">Protein transport</keyword>
<dbReference type="InterPro" id="IPR009010">
    <property type="entry name" value="Asp_de-COase-like_dom_sf"/>
</dbReference>
<feature type="compositionally biased region" description="Polar residues" evidence="18">
    <location>
        <begin position="289"/>
        <end position="300"/>
    </location>
</feature>
<evidence type="ECO:0000256" key="7">
    <source>
        <dbReference type="ARBA" id="ARBA00022741"/>
    </source>
</evidence>
<protein>
    <recommendedName>
        <fullName evidence="14">Peroxisomal ATPase PEX1</fullName>
    </recommendedName>
    <alternativeName>
        <fullName evidence="13">Peroxin-1</fullName>
    </alternativeName>
</protein>
<dbReference type="FunFam" id="1.10.8.60:FF:000105">
    <property type="entry name" value="PeRoXisome assembly factor"/>
    <property type="match status" value="1"/>
</dbReference>
<dbReference type="InterPro" id="IPR027417">
    <property type="entry name" value="P-loop_NTPase"/>
</dbReference>
<name>A0A165NEZ0_9APHY</name>
<comment type="subcellular location">
    <subcellularLocation>
        <location evidence="1">Cytoplasm</location>
        <location evidence="1">Cytosol</location>
    </subcellularLocation>
    <subcellularLocation>
        <location evidence="15">Peroxisome membrane</location>
    </subcellularLocation>
</comment>
<keyword evidence="3" id="KW-0813">Transport</keyword>
<feature type="domain" description="AAA+ ATPase" evidence="19">
    <location>
        <begin position="449"/>
        <end position="597"/>
    </location>
</feature>